<organism evidence="1 2">
    <name type="scientific">Crenobacter luteus</name>
    <dbReference type="NCBI Taxonomy" id="1452487"/>
    <lineage>
        <taxon>Bacteria</taxon>
        <taxon>Pseudomonadati</taxon>
        <taxon>Pseudomonadota</taxon>
        <taxon>Betaproteobacteria</taxon>
        <taxon>Neisseriales</taxon>
        <taxon>Neisseriaceae</taxon>
        <taxon>Crenobacter</taxon>
    </lineage>
</organism>
<dbReference type="STRING" id="1452487.AVW16_08035"/>
<dbReference type="Pfam" id="PF07395">
    <property type="entry name" value="Mig-14"/>
    <property type="match status" value="1"/>
</dbReference>
<evidence type="ECO:0000313" key="2">
    <source>
        <dbReference type="Proteomes" id="UP000076625"/>
    </source>
</evidence>
<sequence>MQTRFLGHRGRDGVLDGCIAVWGEYLAGDKEALAKLGVEERLDFGTPEIILPLSPTFRASIRLRGKHLSVLHEGQILNLSGRNRGRSLCLAGAGQEGPSRRTRQKRKNELKHFLDAGGRVTGIDEHTPSALADTYLALFQRRWARPHPHAASMPALFEALHPFLRGHVLHMNERPCAFQLLLACASGRHLSVEFVNSGVDPIGRDWSAGSILTWLNLEQARQEAEAKQLALRYSFGRNSAAYKANWSGEVPLLRTLTW</sequence>
<reference evidence="2" key="1">
    <citation type="submission" date="2016-01" db="EMBL/GenBank/DDBJ databases">
        <title>Draft genome of Chromobacterium sp. F49.</title>
        <authorList>
            <person name="Hong K.W."/>
        </authorList>
    </citation>
    <scope>NUCLEOTIDE SEQUENCE [LARGE SCALE GENOMIC DNA]</scope>
    <source>
        <strain evidence="2">CN10</strain>
    </source>
</reference>
<evidence type="ECO:0008006" key="3">
    <source>
        <dbReference type="Google" id="ProtNLM"/>
    </source>
</evidence>
<dbReference type="SUPFAM" id="SSF55729">
    <property type="entry name" value="Acyl-CoA N-acyltransferases (Nat)"/>
    <property type="match status" value="1"/>
</dbReference>
<evidence type="ECO:0000313" key="1">
    <source>
        <dbReference type="EMBL" id="KZE33479.1"/>
    </source>
</evidence>
<dbReference type="InterPro" id="IPR016181">
    <property type="entry name" value="Acyl_CoA_acyltransferase"/>
</dbReference>
<dbReference type="AlphaFoldDB" id="A0A165FJK1"/>
<gene>
    <name evidence="1" type="ORF">AVW16_08035</name>
</gene>
<proteinExistence type="predicted"/>
<dbReference type="InterPro" id="IPR009977">
    <property type="entry name" value="Mig-14"/>
</dbReference>
<keyword evidence="2" id="KW-1185">Reference proteome</keyword>
<name>A0A165FJK1_9NEIS</name>
<accession>A0A165FJK1</accession>
<comment type="caution">
    <text evidence="1">The sequence shown here is derived from an EMBL/GenBank/DDBJ whole genome shotgun (WGS) entry which is preliminary data.</text>
</comment>
<dbReference type="EMBL" id="LQQU01000013">
    <property type="protein sequence ID" value="KZE33479.1"/>
    <property type="molecule type" value="Genomic_DNA"/>
</dbReference>
<protein>
    <recommendedName>
        <fullName evidence="3">BioF2-like acetyltransferase domain-containing protein</fullName>
    </recommendedName>
</protein>
<dbReference type="Proteomes" id="UP000076625">
    <property type="component" value="Unassembled WGS sequence"/>
</dbReference>